<proteinExistence type="predicted"/>
<dbReference type="Pfam" id="PF13462">
    <property type="entry name" value="Thioredoxin_4"/>
    <property type="match status" value="1"/>
</dbReference>
<accession>A0A430AS24</accession>
<dbReference type="Proteomes" id="UP000286773">
    <property type="component" value="Unassembled WGS sequence"/>
</dbReference>
<name>A0A430AS24_9ENTE</name>
<dbReference type="OrthoDB" id="117402at2"/>
<evidence type="ECO:0000313" key="2">
    <source>
        <dbReference type="EMBL" id="RSU10861.1"/>
    </source>
</evidence>
<comment type="caution">
    <text evidence="2">The sequence shown here is derived from an EMBL/GenBank/DDBJ whole genome shotgun (WGS) entry which is preliminary data.</text>
</comment>
<gene>
    <name evidence="2" type="ORF">CBF27_09200</name>
</gene>
<organism evidence="2 3">
    <name type="scientific">Vagococcus acidifermentans</name>
    <dbReference type="NCBI Taxonomy" id="564710"/>
    <lineage>
        <taxon>Bacteria</taxon>
        <taxon>Bacillati</taxon>
        <taxon>Bacillota</taxon>
        <taxon>Bacilli</taxon>
        <taxon>Lactobacillales</taxon>
        <taxon>Enterococcaceae</taxon>
        <taxon>Vagococcus</taxon>
    </lineage>
</organism>
<dbReference type="EMBL" id="NGKC01000010">
    <property type="protein sequence ID" value="RSU10861.1"/>
    <property type="molecule type" value="Genomic_DNA"/>
</dbReference>
<protein>
    <submittedName>
        <fullName evidence="2">Thioredoxin</fullName>
    </submittedName>
</protein>
<dbReference type="InterPro" id="IPR012336">
    <property type="entry name" value="Thioredoxin-like_fold"/>
</dbReference>
<dbReference type="CDD" id="cd02972">
    <property type="entry name" value="DsbA_family"/>
    <property type="match status" value="1"/>
</dbReference>
<dbReference type="Gene3D" id="3.40.30.10">
    <property type="entry name" value="Glutaredoxin"/>
    <property type="match status" value="1"/>
</dbReference>
<dbReference type="InterPro" id="IPR036249">
    <property type="entry name" value="Thioredoxin-like_sf"/>
</dbReference>
<evidence type="ECO:0000259" key="1">
    <source>
        <dbReference type="Pfam" id="PF13462"/>
    </source>
</evidence>
<dbReference type="AlphaFoldDB" id="A0A430AS24"/>
<dbReference type="SUPFAM" id="SSF52833">
    <property type="entry name" value="Thioredoxin-like"/>
    <property type="match status" value="1"/>
</dbReference>
<evidence type="ECO:0000313" key="3">
    <source>
        <dbReference type="Proteomes" id="UP000286773"/>
    </source>
</evidence>
<reference evidence="2 3" key="1">
    <citation type="submission" date="2017-05" db="EMBL/GenBank/DDBJ databases">
        <title>Vagococcus spp. assemblies.</title>
        <authorList>
            <person name="Gulvik C.A."/>
        </authorList>
    </citation>
    <scope>NUCLEOTIDE SEQUENCE [LARGE SCALE GENOMIC DNA]</scope>
    <source>
        <strain evidence="2 3">LMG 24798</strain>
    </source>
</reference>
<sequence>MNEIKPELTNTTTGIIIGQADAPVKIIEFTNLRCPFCKQWWDERNDLLNQYVAEHKLQRIIKLFDKEKESLRPGNVMHHHVPKEPDAALSAIDAIFDTQNQWGTLQTLDDIAKFAETELHLTLQDYEQTAQSVIDEADAAGIRFIPTMVINGHVFDQKISAAELIALLEGR</sequence>
<feature type="domain" description="Thioredoxin-like fold" evidence="1">
    <location>
        <begin position="11"/>
        <end position="169"/>
    </location>
</feature>
<dbReference type="RefSeq" id="WP_126814011.1">
    <property type="nucleotide sequence ID" value="NZ_NGKC01000010.1"/>
</dbReference>
<keyword evidence="3" id="KW-1185">Reference proteome</keyword>
<dbReference type="Gene3D" id="1.10.1200.90">
    <property type="entry name" value="DsbA-like domain"/>
    <property type="match status" value="1"/>
</dbReference>